<keyword evidence="2" id="KW-1185">Reference proteome</keyword>
<reference evidence="1 2" key="1">
    <citation type="submission" date="2007-05" db="EMBL/GenBank/DDBJ databases">
        <title>Complete sequence of chromosome of Acidiphilium cryptum JF-5.</title>
        <authorList>
            <consortium name="US DOE Joint Genome Institute"/>
            <person name="Copeland A."/>
            <person name="Lucas S."/>
            <person name="Lapidus A."/>
            <person name="Barry K."/>
            <person name="Detter J.C."/>
            <person name="Glavina del Rio T."/>
            <person name="Hammon N."/>
            <person name="Israni S."/>
            <person name="Dalin E."/>
            <person name="Tice H."/>
            <person name="Pitluck S."/>
            <person name="Sims D."/>
            <person name="Brettin T."/>
            <person name="Bruce D."/>
            <person name="Han C."/>
            <person name="Schmutz J."/>
            <person name="Larimer F."/>
            <person name="Land M."/>
            <person name="Hauser L."/>
            <person name="Kyrpides N."/>
            <person name="Kim E."/>
            <person name="Magnuson T."/>
            <person name="Richardson P."/>
        </authorList>
    </citation>
    <scope>NUCLEOTIDE SEQUENCE [LARGE SCALE GENOMIC DNA]</scope>
    <source>
        <strain evidence="1 2">JF-5</strain>
    </source>
</reference>
<evidence type="ECO:0000313" key="2">
    <source>
        <dbReference type="Proteomes" id="UP000000245"/>
    </source>
</evidence>
<dbReference type="AlphaFoldDB" id="A5FY87"/>
<dbReference type="InterPro" id="IPR029058">
    <property type="entry name" value="AB_hydrolase_fold"/>
</dbReference>
<dbReference type="HOGENOM" id="CLU_086027_0_0_5"/>
<dbReference type="STRING" id="349163.Acry_1358"/>
<gene>
    <name evidence="1" type="ordered locus">Acry_1358</name>
</gene>
<dbReference type="KEGG" id="acr:Acry_1358"/>
<dbReference type="SUPFAM" id="SSF53474">
    <property type="entry name" value="alpha/beta-Hydrolases"/>
    <property type="match status" value="1"/>
</dbReference>
<protein>
    <recommendedName>
        <fullName evidence="3">Serine aminopeptidase S33 domain-containing protein</fullName>
    </recommendedName>
</protein>
<name>A5FY87_ACICJ</name>
<organism evidence="1 2">
    <name type="scientific">Acidiphilium cryptum (strain JF-5)</name>
    <dbReference type="NCBI Taxonomy" id="349163"/>
    <lineage>
        <taxon>Bacteria</taxon>
        <taxon>Pseudomonadati</taxon>
        <taxon>Pseudomonadota</taxon>
        <taxon>Alphaproteobacteria</taxon>
        <taxon>Acetobacterales</taxon>
        <taxon>Acidocellaceae</taxon>
        <taxon>Acidiphilium</taxon>
    </lineage>
</organism>
<dbReference type="Gene3D" id="3.40.50.1820">
    <property type="entry name" value="alpha/beta hydrolase"/>
    <property type="match status" value="1"/>
</dbReference>
<sequence>MTGRSPARPERGRMRALLAALALAWLPLAAARARVVRLDTALGPERVLVLRPAHPRATLVMLPGGTGRVGLTRTGRFRHGANFLVRTRRDWVRRGFAVVIPDAPGGRDLRGHRHGPGFAAVVGGLVRLARRRIGAPVILFGTSQGTIGAVNGAAHAAAGSVAGVVLTETVSVPGRLSRMTVFDADPAAVRAPVLIIANRDDRCPVAPPGQAPAVARALGGASSVTVRMVAGGAAGDRPCGSLGPHGYFGIEGRVETAIAGWIGTLGLEKEKGGA</sequence>
<dbReference type="eggNOG" id="COG1073">
    <property type="taxonomic scope" value="Bacteria"/>
</dbReference>
<evidence type="ECO:0008006" key="3">
    <source>
        <dbReference type="Google" id="ProtNLM"/>
    </source>
</evidence>
<proteinExistence type="predicted"/>
<evidence type="ECO:0000313" key="1">
    <source>
        <dbReference type="EMBL" id="ABQ30569.1"/>
    </source>
</evidence>
<dbReference type="RefSeq" id="WP_011942182.1">
    <property type="nucleotide sequence ID" value="NC_009484.1"/>
</dbReference>
<dbReference type="Proteomes" id="UP000000245">
    <property type="component" value="Chromosome"/>
</dbReference>
<accession>A5FY87</accession>
<dbReference type="EMBL" id="CP000697">
    <property type="protein sequence ID" value="ABQ30569.1"/>
    <property type="molecule type" value="Genomic_DNA"/>
</dbReference>